<dbReference type="Gene3D" id="3.20.20.190">
    <property type="entry name" value="Phosphatidylinositol (PI) phosphodiesterase"/>
    <property type="match status" value="1"/>
</dbReference>
<evidence type="ECO:0000256" key="2">
    <source>
        <dbReference type="ARBA" id="ARBA00007277"/>
    </source>
</evidence>
<dbReference type="PANTHER" id="PTHR42758">
    <property type="entry name" value="PHOSPHATIDYLGLYCEROL PHOSPHOLIPASE C"/>
    <property type="match status" value="1"/>
</dbReference>
<accession>A0AAD1XKU0</accession>
<evidence type="ECO:0000256" key="1">
    <source>
        <dbReference type="ARBA" id="ARBA00004370"/>
    </source>
</evidence>
<evidence type="ECO:0000259" key="9">
    <source>
        <dbReference type="PROSITE" id="PS51704"/>
    </source>
</evidence>
<keyword evidence="3 8" id="KW-0812">Transmembrane</keyword>
<evidence type="ECO:0000256" key="8">
    <source>
        <dbReference type="SAM" id="Phobius"/>
    </source>
</evidence>
<keyword evidence="5 8" id="KW-1133">Transmembrane helix</keyword>
<protein>
    <recommendedName>
        <fullName evidence="9">GP-PDE domain-containing protein</fullName>
    </recommendedName>
</protein>
<dbReference type="PROSITE" id="PS51704">
    <property type="entry name" value="GP_PDE"/>
    <property type="match status" value="1"/>
</dbReference>
<dbReference type="GO" id="GO:0005737">
    <property type="term" value="C:cytoplasm"/>
    <property type="evidence" value="ECO:0007669"/>
    <property type="project" value="UniProtKB-ARBA"/>
</dbReference>
<comment type="similarity">
    <text evidence="2">Belongs to the glycerophosphoryl diester phosphodiesterase family.</text>
</comment>
<evidence type="ECO:0000313" key="10">
    <source>
        <dbReference type="EMBL" id="CAI2374578.1"/>
    </source>
</evidence>
<gene>
    <name evidence="10" type="ORF">ECRASSUSDP1_LOCUS15933</name>
</gene>
<dbReference type="InterPro" id="IPR052271">
    <property type="entry name" value="GDPD-Related"/>
</dbReference>
<dbReference type="SUPFAM" id="SSF51695">
    <property type="entry name" value="PLC-like phosphodiesterases"/>
    <property type="match status" value="1"/>
</dbReference>
<feature type="transmembrane region" description="Helical" evidence="8">
    <location>
        <begin position="217"/>
        <end position="236"/>
    </location>
</feature>
<organism evidence="10 11">
    <name type="scientific">Euplotes crassus</name>
    <dbReference type="NCBI Taxonomy" id="5936"/>
    <lineage>
        <taxon>Eukaryota</taxon>
        <taxon>Sar</taxon>
        <taxon>Alveolata</taxon>
        <taxon>Ciliophora</taxon>
        <taxon>Intramacronucleata</taxon>
        <taxon>Spirotrichea</taxon>
        <taxon>Hypotrichia</taxon>
        <taxon>Euplotida</taxon>
        <taxon>Euplotidae</taxon>
        <taxon>Moneuplotes</taxon>
    </lineage>
</organism>
<keyword evidence="11" id="KW-1185">Reference proteome</keyword>
<dbReference type="AlphaFoldDB" id="A0AAD1XKU0"/>
<dbReference type="GO" id="GO:0016020">
    <property type="term" value="C:membrane"/>
    <property type="evidence" value="ECO:0007669"/>
    <property type="project" value="UniProtKB-SubCell"/>
</dbReference>
<proteinExistence type="inferred from homology"/>
<dbReference type="GO" id="GO:0046475">
    <property type="term" value="P:glycerophospholipid catabolic process"/>
    <property type="evidence" value="ECO:0007669"/>
    <property type="project" value="TreeGrafter"/>
</dbReference>
<dbReference type="PANTHER" id="PTHR42758:SF2">
    <property type="entry name" value="PHOSPHATIDYLGLYCEROL PHOSPHOLIPASE C"/>
    <property type="match status" value="1"/>
</dbReference>
<evidence type="ECO:0000256" key="3">
    <source>
        <dbReference type="ARBA" id="ARBA00022692"/>
    </source>
</evidence>
<feature type="transmembrane region" description="Helical" evidence="8">
    <location>
        <begin position="256"/>
        <end position="272"/>
    </location>
</feature>
<keyword evidence="7 8" id="KW-0472">Membrane</keyword>
<dbReference type="InterPro" id="IPR030395">
    <property type="entry name" value="GP_PDE_dom"/>
</dbReference>
<keyword evidence="6" id="KW-0443">Lipid metabolism</keyword>
<feature type="domain" description="GP-PDE" evidence="9">
    <location>
        <begin position="43"/>
        <end position="320"/>
    </location>
</feature>
<dbReference type="EMBL" id="CAMPGE010015996">
    <property type="protein sequence ID" value="CAI2374578.1"/>
    <property type="molecule type" value="Genomic_DNA"/>
</dbReference>
<evidence type="ECO:0000256" key="5">
    <source>
        <dbReference type="ARBA" id="ARBA00022989"/>
    </source>
</evidence>
<comment type="subcellular location">
    <subcellularLocation>
        <location evidence="1">Membrane</location>
    </subcellularLocation>
</comment>
<dbReference type="PROSITE" id="PS50007">
    <property type="entry name" value="PIPLC_X_DOMAIN"/>
    <property type="match status" value="1"/>
</dbReference>
<evidence type="ECO:0000313" key="11">
    <source>
        <dbReference type="Proteomes" id="UP001295684"/>
    </source>
</evidence>
<sequence>MEWYWTALLYTSSAYVSVGLILFIFPIYRLRNPIKINTSRNGMIIGTHRGGSWERVENTLPAFRHSHRLGMDLFELDVRMTKDKQVVVHHDKSLVRLTGVEADVEDTNYADLPPCMEEVRLPTFEGTYKQKPGQDDGKIPLLKDVFEEFPDSVMNIDLKNGSTEHLSEVYKMIVEYKREDITYFGNMNDKKNLQAQEMGKEAGIRSFASIKYTIRTVILYLLGLLQFFPYRYHMIWFPFFGHKFRTELYEHFGKKPMIWVAIKLYSCLTPLLKPMFWHLRKRGVTVMFYSINSEDEVIRARNYPIDGFITDAPAKIRSALDSLNGRVDTDEHLLETSNKKNE</sequence>
<reference evidence="10" key="1">
    <citation type="submission" date="2023-07" db="EMBL/GenBank/DDBJ databases">
        <authorList>
            <consortium name="AG Swart"/>
            <person name="Singh M."/>
            <person name="Singh A."/>
            <person name="Seah K."/>
            <person name="Emmerich C."/>
        </authorList>
    </citation>
    <scope>NUCLEOTIDE SEQUENCE</scope>
    <source>
        <strain evidence="10">DP1</strain>
    </source>
</reference>
<dbReference type="InterPro" id="IPR017946">
    <property type="entry name" value="PLC-like_Pdiesterase_TIM-brl"/>
</dbReference>
<dbReference type="GO" id="GO:0008081">
    <property type="term" value="F:phosphoric diester hydrolase activity"/>
    <property type="evidence" value="ECO:0007669"/>
    <property type="project" value="InterPro"/>
</dbReference>
<dbReference type="Pfam" id="PF03009">
    <property type="entry name" value="GDPD"/>
    <property type="match status" value="1"/>
</dbReference>
<name>A0AAD1XKU0_EUPCR</name>
<evidence type="ECO:0000256" key="7">
    <source>
        <dbReference type="ARBA" id="ARBA00023136"/>
    </source>
</evidence>
<feature type="transmembrane region" description="Helical" evidence="8">
    <location>
        <begin position="12"/>
        <end position="30"/>
    </location>
</feature>
<keyword evidence="4" id="KW-0378">Hydrolase</keyword>
<evidence type="ECO:0000256" key="6">
    <source>
        <dbReference type="ARBA" id="ARBA00023098"/>
    </source>
</evidence>
<comment type="caution">
    <text evidence="10">The sequence shown here is derived from an EMBL/GenBank/DDBJ whole genome shotgun (WGS) entry which is preliminary data.</text>
</comment>
<dbReference type="Proteomes" id="UP001295684">
    <property type="component" value="Unassembled WGS sequence"/>
</dbReference>
<evidence type="ECO:0000256" key="4">
    <source>
        <dbReference type="ARBA" id="ARBA00022801"/>
    </source>
</evidence>